<reference evidence="1" key="1">
    <citation type="journal article" date="2017" name="Nature">
        <title>The genome of Chenopodium quinoa.</title>
        <authorList>
            <person name="Jarvis D.E."/>
            <person name="Ho Y.S."/>
            <person name="Lightfoot D.J."/>
            <person name="Schmoeckel S.M."/>
            <person name="Li B."/>
            <person name="Borm T.J.A."/>
            <person name="Ohyanagi H."/>
            <person name="Mineta K."/>
            <person name="Michell C.T."/>
            <person name="Saber N."/>
            <person name="Kharbatia N.M."/>
            <person name="Rupper R.R."/>
            <person name="Sharp A.R."/>
            <person name="Dally N."/>
            <person name="Boughton B.A."/>
            <person name="Woo Y.H."/>
            <person name="Gao G."/>
            <person name="Schijlen E.G.W.M."/>
            <person name="Guo X."/>
            <person name="Momin A.A."/>
            <person name="Negrao S."/>
            <person name="Al-Babili S."/>
            <person name="Gehring C."/>
            <person name="Roessner U."/>
            <person name="Jung C."/>
            <person name="Murphy K."/>
            <person name="Arold S.T."/>
            <person name="Gojobori T."/>
            <person name="van der Linden C.G."/>
            <person name="van Loo E.N."/>
            <person name="Jellen E.N."/>
            <person name="Maughan P.J."/>
            <person name="Tester M."/>
        </authorList>
    </citation>
    <scope>NUCLEOTIDE SEQUENCE [LARGE SCALE GENOMIC DNA]</scope>
    <source>
        <strain evidence="1">cv. PI 614886</strain>
    </source>
</reference>
<keyword evidence="2" id="KW-1185">Reference proteome</keyword>
<evidence type="ECO:0000313" key="2">
    <source>
        <dbReference type="Proteomes" id="UP000596660"/>
    </source>
</evidence>
<dbReference type="SUPFAM" id="SSF53137">
    <property type="entry name" value="Translational machinery components"/>
    <property type="match status" value="1"/>
</dbReference>
<dbReference type="Proteomes" id="UP000596660">
    <property type="component" value="Unplaced"/>
</dbReference>
<protein>
    <submittedName>
        <fullName evidence="1">Uncharacterized protein</fullName>
    </submittedName>
</protein>
<reference evidence="1" key="2">
    <citation type="submission" date="2021-03" db="UniProtKB">
        <authorList>
            <consortium name="EnsemblPlants"/>
        </authorList>
    </citation>
    <scope>IDENTIFICATION</scope>
</reference>
<organism evidence="1 2">
    <name type="scientific">Chenopodium quinoa</name>
    <name type="common">Quinoa</name>
    <dbReference type="NCBI Taxonomy" id="63459"/>
    <lineage>
        <taxon>Eukaryota</taxon>
        <taxon>Viridiplantae</taxon>
        <taxon>Streptophyta</taxon>
        <taxon>Embryophyta</taxon>
        <taxon>Tracheophyta</taxon>
        <taxon>Spermatophyta</taxon>
        <taxon>Magnoliopsida</taxon>
        <taxon>eudicotyledons</taxon>
        <taxon>Gunneridae</taxon>
        <taxon>Pentapetalae</taxon>
        <taxon>Caryophyllales</taxon>
        <taxon>Chenopodiaceae</taxon>
        <taxon>Chenopodioideae</taxon>
        <taxon>Atripliceae</taxon>
        <taxon>Chenopodium</taxon>
    </lineage>
</organism>
<dbReference type="AlphaFoldDB" id="A0A803N4H9"/>
<proteinExistence type="predicted"/>
<accession>A0A803N4H9</accession>
<name>A0A803N4H9_CHEQI</name>
<sequence>MLKMFVHARTSDSLSDSHSFCFRKLTGDQTWASRVMWQLPQKLGIFFKREHKYHGKIKAVVDNMREAGVE</sequence>
<dbReference type="Gramene" id="AUR62040295-RA">
    <property type="protein sequence ID" value="AUR62040295-RA:cds"/>
    <property type="gene ID" value="AUR62040295"/>
</dbReference>
<evidence type="ECO:0000313" key="1">
    <source>
        <dbReference type="EnsemblPlants" id="AUR62040295-RA:cds"/>
    </source>
</evidence>
<dbReference type="EnsemblPlants" id="AUR62040295-RA">
    <property type="protein sequence ID" value="AUR62040295-RA:cds"/>
    <property type="gene ID" value="AUR62040295"/>
</dbReference>